<dbReference type="eggNOG" id="COG3393">
    <property type="taxonomic scope" value="Bacteria"/>
</dbReference>
<dbReference type="PANTHER" id="PTHR43072:SF23">
    <property type="entry name" value="UPF0039 PROTEIN C11D3.02C"/>
    <property type="match status" value="1"/>
</dbReference>
<keyword evidence="6" id="KW-1185">Reference proteome</keyword>
<dbReference type="AlphaFoldDB" id="M0QEI3"/>
<keyword evidence="1" id="KW-0808">Transferase</keyword>
<accession>M0QEI3</accession>
<gene>
    <name evidence="5" type="ORF">GS4_03_01840</name>
</gene>
<dbReference type="InterPro" id="IPR016181">
    <property type="entry name" value="Acyl_CoA_acyltransferase"/>
</dbReference>
<dbReference type="InterPro" id="IPR013653">
    <property type="entry name" value="GCN5-like_dom"/>
</dbReference>
<name>M0QEI3_9ACTN</name>
<evidence type="ECO:0000256" key="3">
    <source>
        <dbReference type="SAM" id="MobiDB-lite"/>
    </source>
</evidence>
<protein>
    <recommendedName>
        <fullName evidence="4">N-acetyltransferase domain-containing protein</fullName>
    </recommendedName>
</protein>
<evidence type="ECO:0000259" key="4">
    <source>
        <dbReference type="PROSITE" id="PS51186"/>
    </source>
</evidence>
<dbReference type="CDD" id="cd04301">
    <property type="entry name" value="NAT_SF"/>
    <property type="match status" value="1"/>
</dbReference>
<evidence type="ECO:0000313" key="5">
    <source>
        <dbReference type="EMBL" id="GAC66736.1"/>
    </source>
</evidence>
<dbReference type="EMBL" id="BANX01000003">
    <property type="protein sequence ID" value="GAC66736.1"/>
    <property type="molecule type" value="Genomic_DNA"/>
</dbReference>
<evidence type="ECO:0000256" key="1">
    <source>
        <dbReference type="ARBA" id="ARBA00022679"/>
    </source>
</evidence>
<evidence type="ECO:0000313" key="6">
    <source>
        <dbReference type="Proteomes" id="UP000011666"/>
    </source>
</evidence>
<dbReference type="Gene3D" id="3.40.630.30">
    <property type="match status" value="1"/>
</dbReference>
<dbReference type="InterPro" id="IPR000182">
    <property type="entry name" value="GNAT_dom"/>
</dbReference>
<evidence type="ECO:0000256" key="2">
    <source>
        <dbReference type="ARBA" id="ARBA00023315"/>
    </source>
</evidence>
<feature type="region of interest" description="Disordered" evidence="3">
    <location>
        <begin position="1"/>
        <end position="34"/>
    </location>
</feature>
<organism evidence="5 6">
    <name type="scientific">Gordonia soli NBRC 108243</name>
    <dbReference type="NCBI Taxonomy" id="1223545"/>
    <lineage>
        <taxon>Bacteria</taxon>
        <taxon>Bacillati</taxon>
        <taxon>Actinomycetota</taxon>
        <taxon>Actinomycetes</taxon>
        <taxon>Mycobacteriales</taxon>
        <taxon>Gordoniaceae</taxon>
        <taxon>Gordonia</taxon>
    </lineage>
</organism>
<reference evidence="5 6" key="1">
    <citation type="submission" date="2013-01" db="EMBL/GenBank/DDBJ databases">
        <title>Whole genome shotgun sequence of Gordonia soli NBRC 108243.</title>
        <authorList>
            <person name="Isaki-Nakamura S."/>
            <person name="Hosoyama A."/>
            <person name="Tsuchikane K."/>
            <person name="Ando Y."/>
            <person name="Baba S."/>
            <person name="Ohji S."/>
            <person name="Hamada M."/>
            <person name="Tamura T."/>
            <person name="Yamazoe A."/>
            <person name="Yamazaki S."/>
            <person name="Fujita N."/>
        </authorList>
    </citation>
    <scope>NUCLEOTIDE SEQUENCE [LARGE SCALE GENOMIC DNA]</scope>
    <source>
        <strain evidence="5 6">NBRC 108243</strain>
    </source>
</reference>
<dbReference type="STRING" id="1223545.GS4_03_01840"/>
<feature type="domain" description="N-acetyltransferase" evidence="4">
    <location>
        <begin position="111"/>
        <end position="264"/>
    </location>
</feature>
<sequence length="270" mass="29541">MVTHTDLRTDGPGGAAFTSLGAFTPSTDPDPRHLDSPVRSALIGRHAHLALTAGRVIRYRPDVSAFIGHPPDMTGDDWADLWRLVGAGATFSLRDYDGGPPPDPIRLVRTFDVVQLTGHDLATRPDPEAVVLGRRDVPEMLELVSRTRPGPFRIATVEMGRYLGIRRSGRLVAMAGERMKPTGWTEISAVCVDPDHRRNGLATRLVRAVGDAVRADGATPFLHAAATNHDAIRLYQDLGFTLRHTVVLSFFESGSHSPPSSRRTRTRHQL</sequence>
<dbReference type="GO" id="GO:0016747">
    <property type="term" value="F:acyltransferase activity, transferring groups other than amino-acyl groups"/>
    <property type="evidence" value="ECO:0007669"/>
    <property type="project" value="InterPro"/>
</dbReference>
<dbReference type="SUPFAM" id="SSF55729">
    <property type="entry name" value="Acyl-CoA N-acyltransferases (Nat)"/>
    <property type="match status" value="1"/>
</dbReference>
<dbReference type="PANTHER" id="PTHR43072">
    <property type="entry name" value="N-ACETYLTRANSFERASE"/>
    <property type="match status" value="1"/>
</dbReference>
<comment type="caution">
    <text evidence="5">The sequence shown here is derived from an EMBL/GenBank/DDBJ whole genome shotgun (WGS) entry which is preliminary data.</text>
</comment>
<dbReference type="Pfam" id="PF08445">
    <property type="entry name" value="FR47"/>
    <property type="match status" value="1"/>
</dbReference>
<dbReference type="Proteomes" id="UP000011666">
    <property type="component" value="Unassembled WGS sequence"/>
</dbReference>
<dbReference type="PROSITE" id="PS51186">
    <property type="entry name" value="GNAT"/>
    <property type="match status" value="1"/>
</dbReference>
<proteinExistence type="predicted"/>
<keyword evidence="2" id="KW-0012">Acyltransferase</keyword>